<dbReference type="Proteomes" id="UP000179003">
    <property type="component" value="Unassembled WGS sequence"/>
</dbReference>
<protein>
    <recommendedName>
        <fullName evidence="3">Tetratricopeptide repeat protein</fullName>
    </recommendedName>
</protein>
<dbReference type="InterPro" id="IPR011990">
    <property type="entry name" value="TPR-like_helical_dom_sf"/>
</dbReference>
<name>A0A1F5EHV0_9BACT</name>
<sequence>MKKTNQLEKKLKKLNMSGDRSGAILLIRKYLEKNPPADTLMLQLAFFLYHDATQRLYQNKKSKKETGNIKDYFNESIKILEKIIKKDPQIKNSITFNSRIYLAQIYAILNNSKKAIKLGKENYKIKKNPVTSNRLADIYDRLNQNNKALWWYKNTEKISDKKNKDELILAKQGLSNFYKKIGENGKAEVYKNQTLKLILGDSLESKSMRKILKNK</sequence>
<evidence type="ECO:0000313" key="1">
    <source>
        <dbReference type="EMBL" id="OGD66776.1"/>
    </source>
</evidence>
<dbReference type="STRING" id="1797582.A2442_01475"/>
<organism evidence="1 2">
    <name type="scientific">Candidatus Campbellbacteria bacterium RIFOXYC2_FULL_35_25</name>
    <dbReference type="NCBI Taxonomy" id="1797582"/>
    <lineage>
        <taxon>Bacteria</taxon>
        <taxon>Candidatus Campbelliibacteriota</taxon>
    </lineage>
</organism>
<dbReference type="SUPFAM" id="SSF48452">
    <property type="entry name" value="TPR-like"/>
    <property type="match status" value="1"/>
</dbReference>
<accession>A0A1F5EHV0</accession>
<dbReference type="Gene3D" id="1.25.40.10">
    <property type="entry name" value="Tetratricopeptide repeat domain"/>
    <property type="match status" value="1"/>
</dbReference>
<comment type="caution">
    <text evidence="1">The sequence shown here is derived from an EMBL/GenBank/DDBJ whole genome shotgun (WGS) entry which is preliminary data.</text>
</comment>
<reference evidence="1 2" key="1">
    <citation type="journal article" date="2016" name="Nat. Commun.">
        <title>Thousands of microbial genomes shed light on interconnected biogeochemical processes in an aquifer system.</title>
        <authorList>
            <person name="Anantharaman K."/>
            <person name="Brown C.T."/>
            <person name="Hug L.A."/>
            <person name="Sharon I."/>
            <person name="Castelle C.J."/>
            <person name="Probst A.J."/>
            <person name="Thomas B.C."/>
            <person name="Singh A."/>
            <person name="Wilkins M.J."/>
            <person name="Karaoz U."/>
            <person name="Brodie E.L."/>
            <person name="Williams K.H."/>
            <person name="Hubbard S.S."/>
            <person name="Banfield J.F."/>
        </authorList>
    </citation>
    <scope>NUCLEOTIDE SEQUENCE [LARGE SCALE GENOMIC DNA]</scope>
</reference>
<proteinExistence type="predicted"/>
<dbReference type="EMBL" id="MFAE01000014">
    <property type="protein sequence ID" value="OGD66776.1"/>
    <property type="molecule type" value="Genomic_DNA"/>
</dbReference>
<gene>
    <name evidence="1" type="ORF">A2442_01475</name>
</gene>
<evidence type="ECO:0008006" key="3">
    <source>
        <dbReference type="Google" id="ProtNLM"/>
    </source>
</evidence>
<evidence type="ECO:0000313" key="2">
    <source>
        <dbReference type="Proteomes" id="UP000179003"/>
    </source>
</evidence>
<dbReference type="AlphaFoldDB" id="A0A1F5EHV0"/>